<organism evidence="4 5">
    <name type="scientific">Xylanibacter rarus</name>
    <dbReference type="NCBI Taxonomy" id="1676614"/>
    <lineage>
        <taxon>Bacteria</taxon>
        <taxon>Pseudomonadati</taxon>
        <taxon>Bacteroidota</taxon>
        <taxon>Bacteroidia</taxon>
        <taxon>Bacteroidales</taxon>
        <taxon>Prevotellaceae</taxon>
        <taxon>Xylanibacter</taxon>
    </lineage>
</organism>
<dbReference type="InterPro" id="IPR000801">
    <property type="entry name" value="Esterase-like"/>
</dbReference>
<dbReference type="InterPro" id="IPR029058">
    <property type="entry name" value="AB_hydrolase_fold"/>
</dbReference>
<dbReference type="InterPro" id="IPR041172">
    <property type="entry name" value="EstA_Ig-like_N"/>
</dbReference>
<dbReference type="RefSeq" id="WP_053398133.1">
    <property type="nucleotide sequence ID" value="NZ_LFQU01000009.1"/>
</dbReference>
<dbReference type="AlphaFoldDB" id="A0A8E1UQP3"/>
<evidence type="ECO:0000259" key="3">
    <source>
        <dbReference type="Pfam" id="PF18435"/>
    </source>
</evidence>
<evidence type="ECO:0000313" key="5">
    <source>
        <dbReference type="Proteomes" id="UP000036951"/>
    </source>
</evidence>
<dbReference type="OrthoDB" id="9764953at2"/>
<sequence>MNKKAIFTMVLAGFLGLAQAQNNSTSLEHIKSVTAVSKVLGDGRKVATVILEYDTPISNKSLSAGSYAVVGKEVTDVYANNVPEKTEKGTDGKYVVIEVKAEVDLYAQPKQPTNADLEKKKERDLMQGGPRLRAGWSTGGDDEYPGNAVVVQIKDIKTAGGKTYKASDTQINSTEEKCLVADDFRQEEFVSPYTGQVLPYNIYLPEDYDPAKKYPLVLFIHDAGVASSQVKQPLYQGNGATSWAEPEAQARHRCIVVAPEYPYITVDDNWNYSHHLDATIALLKDLQTRYSVDSSRIYTTGQSMGCMSSIVMMLKEPDMFAGALLVAGKWLPSIMAPLDKQNIWIISCEGDSSSNSLQGQAVEIWRNKGSKVSEATWDMTQTPEALSDEADKMRAEGNHLLFTHLTGGNHRATWFVAYGIKGVQDWLFEQHK</sequence>
<feature type="signal peptide" evidence="2">
    <location>
        <begin position="1"/>
        <end position="20"/>
    </location>
</feature>
<evidence type="ECO:0000256" key="2">
    <source>
        <dbReference type="SAM" id="SignalP"/>
    </source>
</evidence>
<gene>
    <name evidence="4" type="ORF">ACU52_06110</name>
</gene>
<dbReference type="PANTHER" id="PTHR43037:SF1">
    <property type="entry name" value="BLL1128 PROTEIN"/>
    <property type="match status" value="1"/>
</dbReference>
<dbReference type="EMBL" id="LFQU01000009">
    <property type="protein sequence ID" value="KOO68736.1"/>
    <property type="molecule type" value="Genomic_DNA"/>
</dbReference>
<proteinExistence type="predicted"/>
<feature type="domain" description="Esterase Ig-like N-terminal" evidence="3">
    <location>
        <begin position="32"/>
        <end position="165"/>
    </location>
</feature>
<name>A0A8E1UQP3_9BACT</name>
<dbReference type="InterPro" id="IPR050955">
    <property type="entry name" value="Plant_Biomass_Hydrol_Est"/>
</dbReference>
<keyword evidence="5" id="KW-1185">Reference proteome</keyword>
<feature type="chain" id="PRO_5034272469" description="Esterase Ig-like N-terminal domain-containing protein" evidence="2">
    <location>
        <begin position="21"/>
        <end position="432"/>
    </location>
</feature>
<dbReference type="SUPFAM" id="SSF53474">
    <property type="entry name" value="alpha/beta-Hydrolases"/>
    <property type="match status" value="1"/>
</dbReference>
<accession>A0A8E1UQP3</accession>
<reference evidence="4 5" key="1">
    <citation type="submission" date="2015-06" db="EMBL/GenBank/DDBJ databases">
        <title>Prevotella sp. 109, sp. nov., a novel member of the family Prevotellaceae isolated from human faeces.</title>
        <authorList>
            <person name="Shkoporov A.N."/>
            <person name="Chaplin A.V."/>
            <person name="Kafarskaia L.I."/>
            <person name="Efimov B.A."/>
        </authorList>
    </citation>
    <scope>NUCLEOTIDE SEQUENCE [LARGE SCALE GENOMIC DNA]</scope>
    <source>
        <strain evidence="4 5">109</strain>
    </source>
</reference>
<dbReference type="Gene3D" id="2.60.40.2180">
    <property type="match status" value="1"/>
</dbReference>
<dbReference type="Pfam" id="PF00756">
    <property type="entry name" value="Esterase"/>
    <property type="match status" value="1"/>
</dbReference>
<dbReference type="Proteomes" id="UP000036951">
    <property type="component" value="Unassembled WGS sequence"/>
</dbReference>
<protein>
    <recommendedName>
        <fullName evidence="3">Esterase Ig-like N-terminal domain-containing protein</fullName>
    </recommendedName>
</protein>
<evidence type="ECO:0000256" key="1">
    <source>
        <dbReference type="ARBA" id="ARBA00022729"/>
    </source>
</evidence>
<comment type="caution">
    <text evidence="4">The sequence shown here is derived from an EMBL/GenBank/DDBJ whole genome shotgun (WGS) entry which is preliminary data.</text>
</comment>
<keyword evidence="1 2" id="KW-0732">Signal</keyword>
<evidence type="ECO:0000313" key="4">
    <source>
        <dbReference type="EMBL" id="KOO68736.1"/>
    </source>
</evidence>
<dbReference type="Pfam" id="PF18435">
    <property type="entry name" value="EstA_Ig_like"/>
    <property type="match status" value="1"/>
</dbReference>
<dbReference type="Gene3D" id="3.40.50.1820">
    <property type="entry name" value="alpha/beta hydrolase"/>
    <property type="match status" value="1"/>
</dbReference>
<dbReference type="PANTHER" id="PTHR43037">
    <property type="entry name" value="UNNAMED PRODUCT-RELATED"/>
    <property type="match status" value="1"/>
</dbReference>